<feature type="domain" description="DUF202" evidence="7">
    <location>
        <begin position="27"/>
        <end position="94"/>
    </location>
</feature>
<dbReference type="PANTHER" id="PTHR34187">
    <property type="entry name" value="FGR18P"/>
    <property type="match status" value="1"/>
</dbReference>
<feature type="transmembrane region" description="Helical" evidence="6">
    <location>
        <begin position="43"/>
        <end position="61"/>
    </location>
</feature>
<feature type="transmembrane region" description="Helical" evidence="6">
    <location>
        <begin position="67"/>
        <end position="85"/>
    </location>
</feature>
<evidence type="ECO:0000256" key="4">
    <source>
        <dbReference type="ARBA" id="ARBA00022989"/>
    </source>
</evidence>
<dbReference type="PANTHER" id="PTHR34187:SF2">
    <property type="entry name" value="DUF202 DOMAIN-CONTAINING PROTEIN"/>
    <property type="match status" value="1"/>
</dbReference>
<evidence type="ECO:0000256" key="2">
    <source>
        <dbReference type="ARBA" id="ARBA00022475"/>
    </source>
</evidence>
<evidence type="ECO:0000256" key="6">
    <source>
        <dbReference type="SAM" id="Phobius"/>
    </source>
</evidence>
<reference evidence="8 9" key="1">
    <citation type="submission" date="2020-04" db="EMBL/GenBank/DDBJ databases">
        <authorList>
            <person name="Klaysubun C."/>
            <person name="Duangmal K."/>
            <person name="Lipun K."/>
        </authorList>
    </citation>
    <scope>NUCLEOTIDE SEQUENCE [LARGE SCALE GENOMIC DNA]</scope>
    <source>
        <strain evidence="8 9">K10HN5</strain>
    </source>
</reference>
<comment type="caution">
    <text evidence="8">The sequence shown here is derived from an EMBL/GenBank/DDBJ whole genome shotgun (WGS) entry which is preliminary data.</text>
</comment>
<keyword evidence="5 6" id="KW-0472">Membrane</keyword>
<keyword evidence="4 6" id="KW-1133">Transmembrane helix</keyword>
<name>A0ABX1S7R1_9PSEU</name>
<keyword evidence="2" id="KW-1003">Cell membrane</keyword>
<evidence type="ECO:0000256" key="3">
    <source>
        <dbReference type="ARBA" id="ARBA00022692"/>
    </source>
</evidence>
<dbReference type="InterPro" id="IPR052053">
    <property type="entry name" value="IM_YidH-like"/>
</dbReference>
<gene>
    <name evidence="8" type="ORF">HF526_09780</name>
</gene>
<evidence type="ECO:0000313" key="9">
    <source>
        <dbReference type="Proteomes" id="UP000820669"/>
    </source>
</evidence>
<protein>
    <submittedName>
        <fullName evidence="8">DUF202 domain-containing protein</fullName>
    </submittedName>
</protein>
<sequence>MRDDHHVTRRQEAVNTGTGVDREPDYRFTLANERTFLAWNRTALALIAGGVAVVQLVPTFGPPGTRHVLGSVLVVLGVAVTAGSYRRWRALQRAMRRDEDLPATKMPLLLGIGLGVIAVAVVVLLFLTR</sequence>
<evidence type="ECO:0000313" key="8">
    <source>
        <dbReference type="EMBL" id="NMH97599.1"/>
    </source>
</evidence>
<dbReference type="Proteomes" id="UP000820669">
    <property type="component" value="Unassembled WGS sequence"/>
</dbReference>
<feature type="transmembrane region" description="Helical" evidence="6">
    <location>
        <begin position="106"/>
        <end position="127"/>
    </location>
</feature>
<evidence type="ECO:0000256" key="5">
    <source>
        <dbReference type="ARBA" id="ARBA00023136"/>
    </source>
</evidence>
<dbReference type="RefSeq" id="WP_169381042.1">
    <property type="nucleotide sequence ID" value="NZ_JAAXLA010000013.1"/>
</dbReference>
<proteinExistence type="predicted"/>
<dbReference type="InterPro" id="IPR003807">
    <property type="entry name" value="DUF202"/>
</dbReference>
<accession>A0ABX1S7R1</accession>
<dbReference type="EMBL" id="JAAXLA010000013">
    <property type="protein sequence ID" value="NMH97599.1"/>
    <property type="molecule type" value="Genomic_DNA"/>
</dbReference>
<keyword evidence="3 6" id="KW-0812">Transmembrane</keyword>
<evidence type="ECO:0000256" key="1">
    <source>
        <dbReference type="ARBA" id="ARBA00004651"/>
    </source>
</evidence>
<comment type="subcellular location">
    <subcellularLocation>
        <location evidence="1">Cell membrane</location>
        <topology evidence="1">Multi-pass membrane protein</topology>
    </subcellularLocation>
</comment>
<evidence type="ECO:0000259" key="7">
    <source>
        <dbReference type="Pfam" id="PF02656"/>
    </source>
</evidence>
<dbReference type="Pfam" id="PF02656">
    <property type="entry name" value="DUF202"/>
    <property type="match status" value="1"/>
</dbReference>
<keyword evidence="9" id="KW-1185">Reference proteome</keyword>
<organism evidence="8 9">
    <name type="scientific">Pseudonocardia acidicola</name>
    <dbReference type="NCBI Taxonomy" id="2724939"/>
    <lineage>
        <taxon>Bacteria</taxon>
        <taxon>Bacillati</taxon>
        <taxon>Actinomycetota</taxon>
        <taxon>Actinomycetes</taxon>
        <taxon>Pseudonocardiales</taxon>
        <taxon>Pseudonocardiaceae</taxon>
        <taxon>Pseudonocardia</taxon>
    </lineage>
</organism>